<dbReference type="Pfam" id="PF23232">
    <property type="entry name" value="AAA_lid_13"/>
    <property type="match status" value="2"/>
</dbReference>
<dbReference type="CDD" id="cd19481">
    <property type="entry name" value="RecA-like_protease"/>
    <property type="match status" value="1"/>
</dbReference>
<dbReference type="InterPro" id="IPR056599">
    <property type="entry name" value="AAA_lid_fung"/>
</dbReference>
<dbReference type="GO" id="GO:0005524">
    <property type="term" value="F:ATP binding"/>
    <property type="evidence" value="ECO:0007669"/>
    <property type="project" value="InterPro"/>
</dbReference>
<dbReference type="InterPro" id="IPR003593">
    <property type="entry name" value="AAA+_ATPase"/>
</dbReference>
<proteinExistence type="predicted"/>
<feature type="region of interest" description="Disordered" evidence="1">
    <location>
        <begin position="762"/>
        <end position="827"/>
    </location>
</feature>
<evidence type="ECO:0000256" key="1">
    <source>
        <dbReference type="SAM" id="MobiDB-lite"/>
    </source>
</evidence>
<evidence type="ECO:0000313" key="3">
    <source>
        <dbReference type="EMBL" id="KAJ4387487.1"/>
    </source>
</evidence>
<sequence length="1930" mass="217825">MAEQAEVAQVGMQNNGARGQSSNFNENGSALHVQNWEEFIAPTDEFHQFPIDILYPNGGTLASQDQLPERIRINAQPLLRILRKICGPRFPEEKSVTMCRPYRALLHHDRSIREYHTDLKDKMKTSLSTDQVIVETSQPPSSGKDYSEQQTELDQLRSLISLMDDISARASFLQSYECNTIRFSDLYLLYQPGDVVVSQDHRQAYRIIKIESEKKVLHRNKSLNIGDGAFKIHCVHIDSDGERLGPILRKIVLQPWGLTKAFSSLEILPLRRAKLQKEDLASYLIQRGATFVKVARTSPMNYAGLTLDSDNNVNGTVIIDFKEAIRASELYDKQQKEEFRKKWRPSLEVSLEDAGLYVPDFDEREECVEPCSAMGKYIYDDSYVDELTYQKLVREQVSLSKSEPQRPSTIMCAQLLSEIGTLTEEELIIMSYRIFGFIPEMLRWAELDVSYASPLEDVPSLGFDGLVVPAHVKVILRNLCSHHVRNYNTLEAANDRTGRVDSQGLDSDAGLVILLHGTSSAGKKTTVGCFARMFGAPLLRLPTELVLPYVNNDWEDELENFFVQAKRCKGIIMVDQADTILQGQVDYGTGATWDTGHQTLFRRAIMKMLDNFNGITFLIGDSNPFRSFSIIESSAREILSRINASFEYLPLDKNGFVKIFELNMRWISDVFSRQHQTSSRPACLVVEEDILLFASAYFKQHSIVNRWNCRQIRKAFSTALALAQADAEPLIQGQQEPDSLEPWKVTLKATHFEAVARSTYNFKFPAHPPPPQQSMRQHLGDQPGQMPGRPPVPRQAPLPPRPIQQVLPQSQRQHSQNTSRLPRRQMFPSEYSLQYNRELEYAKVNAPMPTRAVDDGTRIRILDPVRQVFFLTSPLSLEARPELNFMEWETFKLSTPQKGSGCLAIDVLRGEPVVSFDQEAQDSAWWSRWGDRNRPSLNKSKEEVKSSIVHKENLVSVDPCSSPLPERIRINSKYIAAVLEEIRGSRISKTSFVMVRPYRALSYFEAKIRAKHKELVARFEGSHNNSGSEEQADESRTAQADTFGDKLQPEKVHVANDHASSKLKARTHSGISIWSNSSSYFSSSSHNDEDIDTSSSTSLGHLKCLVEFLDLIKARVKYLSSWECTKVTFADLWFLYSPGQEVIDQGRRQVWRILSVNSSGHRTLPPWKAWEEDDLPNADMQEPSVTLDCVHIIFDGKMLGSRRSTFSIVSFEGEKEIATLPLVPLLMVKDPDPEACNPEEGFRQKLIKRGRLFVDIIRSKPMHYNGPLIHPKEEVDSQVVVDFEQCFAYWSRDSDFKRPMVEQLIGKPIGQSVPFPPCVASCCAGEAVHDDAYAEQKRNEAYIGSLIPDPQDRTKKPSIAISPQAVPERGFEDHELSDEDLVIMSYAVHGFVLRTRTWATLDLNYFSPLNSGASIRSTNDAIVDTNRSEENALDQLVLPKGHKDVVKSLISQHFQDKASRRYAVEEKDLIRGKGKGLIILLHGSPGVGKTTTAEGVAQAFNRPLFQITCGDLGTNARELEDALEWHFFLANKWNCILLLDEADVFLSVRSPEDFQRNSLVAVFLRVLEYYAGVLFLTTNRIGDFDEAFSSRIHISLYYPPLTRRSTMKIFDLNLRLIQQRIEERGVEINIEHQAILTWAADYWKTHKKMRWNGRQIRNACQTALALAEYDAQNFPQGAATDITGQGKSDIDKATRPVQLTISHLETVAKAYMQFMRYLHEIYGKDSERRAKAMGIRAREFSMKNWMKAWAESEQTQPREEDEDEEDSEEDPLGPKVALQNDDQQQVAEHAGDKDVRPSPSTGPPTVVNPGFPHQQSMAAAMGHLPLPTFPMPNMQGMQSEGMPFSHPFGVAPPFGQVQQPQNASYQQAMEYQRQYLASLATYGMIPGQQPASFPGIGAQAQPPTGSQSQGGTQSPATAHLFPGSGLPGSG</sequence>
<feature type="compositionally biased region" description="Acidic residues" evidence="1">
    <location>
        <begin position="1759"/>
        <end position="1771"/>
    </location>
</feature>
<accession>A0A9W8YLB4</accession>
<feature type="region of interest" description="Disordered" evidence="1">
    <location>
        <begin position="1020"/>
        <end position="1039"/>
    </location>
</feature>
<dbReference type="GO" id="GO:0016887">
    <property type="term" value="F:ATP hydrolysis activity"/>
    <property type="evidence" value="ECO:0007669"/>
    <property type="project" value="InterPro"/>
</dbReference>
<feature type="compositionally biased region" description="Polar residues" evidence="1">
    <location>
        <begin position="1901"/>
        <end position="1916"/>
    </location>
</feature>
<dbReference type="Gene3D" id="3.40.50.300">
    <property type="entry name" value="P-loop containing nucleotide triphosphate hydrolases"/>
    <property type="match status" value="2"/>
</dbReference>
<feature type="region of interest" description="Disordered" evidence="1">
    <location>
        <begin position="1"/>
        <end position="26"/>
    </location>
</feature>
<dbReference type="Pfam" id="PF22942">
    <property type="entry name" value="DUF7025"/>
    <property type="match status" value="2"/>
</dbReference>
<protein>
    <recommendedName>
        <fullName evidence="2">AAA+ ATPase domain-containing protein</fullName>
    </recommendedName>
</protein>
<dbReference type="PANTHER" id="PTHR46411:SF2">
    <property type="entry name" value="AAA+ ATPASE DOMAIN-CONTAINING PROTEIN"/>
    <property type="match status" value="1"/>
</dbReference>
<feature type="compositionally biased region" description="Polar residues" evidence="1">
    <location>
        <begin position="11"/>
        <end position="26"/>
    </location>
</feature>
<reference evidence="3" key="1">
    <citation type="submission" date="2022-10" db="EMBL/GenBank/DDBJ databases">
        <title>Tapping the CABI collections for fungal endophytes: first genome assemblies for Collariella, Neodidymelliopsis, Ascochyta clinopodiicola, Didymella pomorum, Didymosphaeria variabile, Neocosmospora piperis and Neocucurbitaria cava.</title>
        <authorList>
            <person name="Hill R."/>
        </authorList>
    </citation>
    <scope>NUCLEOTIDE SEQUENCE</scope>
    <source>
        <strain evidence="3">IMI 355082</strain>
    </source>
</reference>
<dbReference type="InterPro" id="IPR003959">
    <property type="entry name" value="ATPase_AAA_core"/>
</dbReference>
<name>A0A9W8YLB4_9PEZI</name>
<feature type="region of interest" description="Disordered" evidence="1">
    <location>
        <begin position="1749"/>
        <end position="1813"/>
    </location>
</feature>
<comment type="caution">
    <text evidence="3">The sequence shown here is derived from an EMBL/GenBank/DDBJ whole genome shotgun (WGS) entry which is preliminary data.</text>
</comment>
<feature type="compositionally biased region" description="Polar residues" evidence="1">
    <location>
        <begin position="806"/>
        <end position="820"/>
    </location>
</feature>
<evidence type="ECO:0000259" key="2">
    <source>
        <dbReference type="SMART" id="SM00382"/>
    </source>
</evidence>
<feature type="domain" description="AAA+ ATPase" evidence="2">
    <location>
        <begin position="1475"/>
        <end position="1602"/>
    </location>
</feature>
<feature type="compositionally biased region" description="Pro residues" evidence="1">
    <location>
        <begin position="788"/>
        <end position="802"/>
    </location>
</feature>
<dbReference type="Proteomes" id="UP001140453">
    <property type="component" value="Unassembled WGS sequence"/>
</dbReference>
<dbReference type="OrthoDB" id="10042665at2759"/>
<feature type="region of interest" description="Disordered" evidence="1">
    <location>
        <begin position="1890"/>
        <end position="1930"/>
    </location>
</feature>
<evidence type="ECO:0000313" key="4">
    <source>
        <dbReference type="Proteomes" id="UP001140453"/>
    </source>
</evidence>
<dbReference type="Pfam" id="PF00004">
    <property type="entry name" value="AAA"/>
    <property type="match status" value="1"/>
</dbReference>
<gene>
    <name evidence="3" type="ORF">N0V93_008079</name>
</gene>
<dbReference type="SUPFAM" id="SSF52540">
    <property type="entry name" value="P-loop containing nucleoside triphosphate hydrolases"/>
    <property type="match status" value="2"/>
</dbReference>
<feature type="domain" description="AAA+ ATPase" evidence="2">
    <location>
        <begin position="509"/>
        <end position="643"/>
    </location>
</feature>
<dbReference type="InterPro" id="IPR027417">
    <property type="entry name" value="P-loop_NTPase"/>
</dbReference>
<dbReference type="PANTHER" id="PTHR46411">
    <property type="entry name" value="FAMILY ATPASE, PUTATIVE-RELATED"/>
    <property type="match status" value="1"/>
</dbReference>
<dbReference type="EMBL" id="JAPEVB010000005">
    <property type="protein sequence ID" value="KAJ4387487.1"/>
    <property type="molecule type" value="Genomic_DNA"/>
</dbReference>
<dbReference type="SMART" id="SM00382">
    <property type="entry name" value="AAA"/>
    <property type="match status" value="2"/>
</dbReference>
<organism evidence="3 4">
    <name type="scientific">Gnomoniopsis smithogilvyi</name>
    <dbReference type="NCBI Taxonomy" id="1191159"/>
    <lineage>
        <taxon>Eukaryota</taxon>
        <taxon>Fungi</taxon>
        <taxon>Dikarya</taxon>
        <taxon>Ascomycota</taxon>
        <taxon>Pezizomycotina</taxon>
        <taxon>Sordariomycetes</taxon>
        <taxon>Sordariomycetidae</taxon>
        <taxon>Diaporthales</taxon>
        <taxon>Gnomoniaceae</taxon>
        <taxon>Gnomoniopsis</taxon>
    </lineage>
</organism>
<dbReference type="InterPro" id="IPR054289">
    <property type="entry name" value="DUF7025"/>
</dbReference>
<keyword evidence="4" id="KW-1185">Reference proteome</keyword>